<sequence length="152" mass="17170">MNSFSSLLKKEHRGELILTIILIIYLILGLKTPQPVAFLVDNIIGKIVIFLIVIYMFLHMNPLLAVIALFVAFDLMRRSSSSTYNNLIQTYIPSEENKMGQFTAFNQFPYTLEQEVVKKMAPIVQSGSVLTKASYHPLLDNLYDASPINASE</sequence>
<accession>A0A6C0JGV7</accession>
<protein>
    <submittedName>
        <fullName evidence="2">Uncharacterized protein</fullName>
    </submittedName>
</protein>
<proteinExistence type="predicted"/>
<feature type="transmembrane region" description="Helical" evidence="1">
    <location>
        <begin position="12"/>
        <end position="28"/>
    </location>
</feature>
<evidence type="ECO:0000256" key="1">
    <source>
        <dbReference type="SAM" id="Phobius"/>
    </source>
</evidence>
<keyword evidence="1" id="KW-1133">Transmembrane helix</keyword>
<dbReference type="AlphaFoldDB" id="A0A6C0JGV7"/>
<feature type="transmembrane region" description="Helical" evidence="1">
    <location>
        <begin position="48"/>
        <end position="73"/>
    </location>
</feature>
<evidence type="ECO:0000313" key="2">
    <source>
        <dbReference type="EMBL" id="QHU04181.1"/>
    </source>
</evidence>
<keyword evidence="1" id="KW-0472">Membrane</keyword>
<reference evidence="2" key="1">
    <citation type="journal article" date="2020" name="Nature">
        <title>Giant virus diversity and host interactions through global metagenomics.</title>
        <authorList>
            <person name="Schulz F."/>
            <person name="Roux S."/>
            <person name="Paez-Espino D."/>
            <person name="Jungbluth S."/>
            <person name="Walsh D.A."/>
            <person name="Denef V.J."/>
            <person name="McMahon K.D."/>
            <person name="Konstantinidis K.T."/>
            <person name="Eloe-Fadrosh E.A."/>
            <person name="Kyrpides N.C."/>
            <person name="Woyke T."/>
        </authorList>
    </citation>
    <scope>NUCLEOTIDE SEQUENCE</scope>
    <source>
        <strain evidence="2">GVMAG-M-3300027708-39</strain>
    </source>
</reference>
<organism evidence="2">
    <name type="scientific">viral metagenome</name>
    <dbReference type="NCBI Taxonomy" id="1070528"/>
    <lineage>
        <taxon>unclassified sequences</taxon>
        <taxon>metagenomes</taxon>
        <taxon>organismal metagenomes</taxon>
    </lineage>
</organism>
<name>A0A6C0JGV7_9ZZZZ</name>
<keyword evidence="1" id="KW-0812">Transmembrane</keyword>
<dbReference type="EMBL" id="MN740394">
    <property type="protein sequence ID" value="QHU04181.1"/>
    <property type="molecule type" value="Genomic_DNA"/>
</dbReference>